<reference evidence="2" key="1">
    <citation type="submission" date="2022-11" db="UniProtKB">
        <authorList>
            <consortium name="WormBaseParasite"/>
        </authorList>
    </citation>
    <scope>IDENTIFICATION</scope>
</reference>
<dbReference type="Proteomes" id="UP000887579">
    <property type="component" value="Unplaced"/>
</dbReference>
<evidence type="ECO:0000313" key="1">
    <source>
        <dbReference type="Proteomes" id="UP000887579"/>
    </source>
</evidence>
<organism evidence="1 2">
    <name type="scientific">Panagrolaimus sp. ES5</name>
    <dbReference type="NCBI Taxonomy" id="591445"/>
    <lineage>
        <taxon>Eukaryota</taxon>
        <taxon>Metazoa</taxon>
        <taxon>Ecdysozoa</taxon>
        <taxon>Nematoda</taxon>
        <taxon>Chromadorea</taxon>
        <taxon>Rhabditida</taxon>
        <taxon>Tylenchina</taxon>
        <taxon>Panagrolaimomorpha</taxon>
        <taxon>Panagrolaimoidea</taxon>
        <taxon>Panagrolaimidae</taxon>
        <taxon>Panagrolaimus</taxon>
    </lineage>
</organism>
<proteinExistence type="predicted"/>
<evidence type="ECO:0000313" key="2">
    <source>
        <dbReference type="WBParaSite" id="ES5_v2.g25890.t1"/>
    </source>
</evidence>
<dbReference type="WBParaSite" id="ES5_v2.g25890.t1">
    <property type="protein sequence ID" value="ES5_v2.g25890.t1"/>
    <property type="gene ID" value="ES5_v2.g25890"/>
</dbReference>
<sequence length="174" mass="18540">MSTTSAEIIPEYSTTYLPINKNTTTMYINGPSVSATQTTITHQLPNGYATTTNGYSAAPEFTNLTPLMSGPPPTSQFTAQQILANTSFLNDHSNPTSASSSGTKLQNIGLGEDSGISSHNGSLLMSGIGGGLPQMNGFGSPQMEIKLEDDLDPMPRDRCNTWPLRRPTLDINAQ</sequence>
<protein>
    <submittedName>
        <fullName evidence="2">Uncharacterized protein</fullName>
    </submittedName>
</protein>
<accession>A0AC34G882</accession>
<name>A0AC34G882_9BILA</name>